<comment type="caution">
    <text evidence="8">The sequence shown here is derived from an EMBL/GenBank/DDBJ whole genome shotgun (WGS) entry which is preliminary data.</text>
</comment>
<reference evidence="8" key="1">
    <citation type="submission" date="2023-10" db="EMBL/GenBank/DDBJ databases">
        <title>Genome assembly of Pristionchus species.</title>
        <authorList>
            <person name="Yoshida K."/>
            <person name="Sommer R.J."/>
        </authorList>
    </citation>
    <scope>NUCLEOTIDE SEQUENCE</scope>
    <source>
        <strain evidence="8">RS0144</strain>
    </source>
</reference>
<dbReference type="PANTHER" id="PTHR12322">
    <property type="entry name" value="DOUBLESEX AND MAB-3 RELATED TRANSCRIPTION FACTOR DMRT"/>
    <property type="match status" value="1"/>
</dbReference>
<evidence type="ECO:0000256" key="1">
    <source>
        <dbReference type="ARBA" id="ARBA00022723"/>
    </source>
</evidence>
<name>A0AAV5SD75_9BILA</name>
<dbReference type="InterPro" id="IPR001275">
    <property type="entry name" value="DM_DNA-bd"/>
</dbReference>
<dbReference type="AlphaFoldDB" id="A0AAV5SD75"/>
<feature type="domain" description="DM" evidence="7">
    <location>
        <begin position="8"/>
        <end position="56"/>
    </location>
</feature>
<dbReference type="EMBL" id="BTSX01000001">
    <property type="protein sequence ID" value="GMS81286.1"/>
    <property type="molecule type" value="Genomic_DNA"/>
</dbReference>
<comment type="subcellular location">
    <subcellularLocation>
        <location evidence="5">Nucleus</location>
    </subcellularLocation>
</comment>
<feature type="region of interest" description="Disordered" evidence="6">
    <location>
        <begin position="149"/>
        <end position="194"/>
    </location>
</feature>
<dbReference type="Gene3D" id="4.10.1040.10">
    <property type="entry name" value="DM DNA-binding domain"/>
    <property type="match status" value="1"/>
</dbReference>
<dbReference type="GO" id="GO:0046872">
    <property type="term" value="F:metal ion binding"/>
    <property type="evidence" value="ECO:0007669"/>
    <property type="project" value="UniProtKB-KW"/>
</dbReference>
<keyword evidence="2 5" id="KW-0862">Zinc</keyword>
<dbReference type="InterPro" id="IPR036407">
    <property type="entry name" value="DM_DNA-bd_sf"/>
</dbReference>
<protein>
    <recommendedName>
        <fullName evidence="7">DM domain-containing protein</fullName>
    </recommendedName>
</protein>
<evidence type="ECO:0000313" key="8">
    <source>
        <dbReference type="EMBL" id="GMS81286.1"/>
    </source>
</evidence>
<accession>A0AAV5SD75</accession>
<sequence length="250" mass="27130">MPKEQYMCQLCANHGVFNQPKKGHKQKCPHRDCPCELCALNTKRRALDQIERQLKSQDLGILEYSRCYPDADFNCVFSEVDSPVASSSSSSSPELSQVESLPSAINPITSLNPFSTLFATPSLFHPFFPPSPSSNFMFQSSLGSMFLPPSLPPPPSSSPSSSSVSPNPISSKHPAGGSIHIPRNPHHSSSSPYSIALPATISRKGMKETLKNRSITAAIENIRAKSETQTTSTEVGTRKSIFHSVEQLAG</sequence>
<dbReference type="InterPro" id="IPR026607">
    <property type="entry name" value="DMRT"/>
</dbReference>
<evidence type="ECO:0000259" key="7">
    <source>
        <dbReference type="PROSITE" id="PS50809"/>
    </source>
</evidence>
<feature type="DNA-binding region" description="DM" evidence="5">
    <location>
        <begin position="8"/>
        <end position="56"/>
    </location>
</feature>
<dbReference type="Pfam" id="PF00751">
    <property type="entry name" value="DM"/>
    <property type="match status" value="1"/>
</dbReference>
<evidence type="ECO:0000256" key="2">
    <source>
        <dbReference type="ARBA" id="ARBA00022833"/>
    </source>
</evidence>
<dbReference type="GO" id="GO:0000978">
    <property type="term" value="F:RNA polymerase II cis-regulatory region sequence-specific DNA binding"/>
    <property type="evidence" value="ECO:0007669"/>
    <property type="project" value="TreeGrafter"/>
</dbReference>
<evidence type="ECO:0000256" key="3">
    <source>
        <dbReference type="ARBA" id="ARBA00023125"/>
    </source>
</evidence>
<dbReference type="GO" id="GO:0005634">
    <property type="term" value="C:nucleus"/>
    <property type="evidence" value="ECO:0007669"/>
    <property type="project" value="UniProtKB-SubCell"/>
</dbReference>
<keyword evidence="3 5" id="KW-0238">DNA-binding</keyword>
<dbReference type="PROSITE" id="PS50809">
    <property type="entry name" value="DM_2"/>
    <property type="match status" value="1"/>
</dbReference>
<dbReference type="Proteomes" id="UP001432027">
    <property type="component" value="Unassembled WGS sequence"/>
</dbReference>
<dbReference type="GO" id="GO:0007548">
    <property type="term" value="P:sex differentiation"/>
    <property type="evidence" value="ECO:0007669"/>
    <property type="project" value="TreeGrafter"/>
</dbReference>
<feature type="compositionally biased region" description="Low complexity" evidence="6">
    <location>
        <begin position="158"/>
        <end position="171"/>
    </location>
</feature>
<gene>
    <name evidence="8" type="ORF">PENTCL1PPCAC_3461</name>
</gene>
<dbReference type="SUPFAM" id="SSF82927">
    <property type="entry name" value="Cysteine-rich DNA binding domain, (DM domain)"/>
    <property type="match status" value="1"/>
</dbReference>
<evidence type="ECO:0000256" key="4">
    <source>
        <dbReference type="ARBA" id="ARBA00023242"/>
    </source>
</evidence>
<organism evidence="8 9">
    <name type="scientific">Pristionchus entomophagus</name>
    <dbReference type="NCBI Taxonomy" id="358040"/>
    <lineage>
        <taxon>Eukaryota</taxon>
        <taxon>Metazoa</taxon>
        <taxon>Ecdysozoa</taxon>
        <taxon>Nematoda</taxon>
        <taxon>Chromadorea</taxon>
        <taxon>Rhabditida</taxon>
        <taxon>Rhabditina</taxon>
        <taxon>Diplogasteromorpha</taxon>
        <taxon>Diplogasteroidea</taxon>
        <taxon>Neodiplogasteridae</taxon>
        <taxon>Pristionchus</taxon>
    </lineage>
</organism>
<evidence type="ECO:0000313" key="9">
    <source>
        <dbReference type="Proteomes" id="UP001432027"/>
    </source>
</evidence>
<keyword evidence="1 5" id="KW-0479">Metal-binding</keyword>
<keyword evidence="4 5" id="KW-0539">Nucleus</keyword>
<keyword evidence="9" id="KW-1185">Reference proteome</keyword>
<evidence type="ECO:0000256" key="6">
    <source>
        <dbReference type="SAM" id="MobiDB-lite"/>
    </source>
</evidence>
<dbReference type="PANTHER" id="PTHR12322:SF115">
    <property type="entry name" value="PROTEIN CBR-MAB-23"/>
    <property type="match status" value="1"/>
</dbReference>
<proteinExistence type="predicted"/>
<dbReference type="SMART" id="SM00301">
    <property type="entry name" value="DM"/>
    <property type="match status" value="1"/>
</dbReference>
<dbReference type="GO" id="GO:0000981">
    <property type="term" value="F:DNA-binding transcription factor activity, RNA polymerase II-specific"/>
    <property type="evidence" value="ECO:0007669"/>
    <property type="project" value="TreeGrafter"/>
</dbReference>
<evidence type="ECO:0000256" key="5">
    <source>
        <dbReference type="PROSITE-ProRule" id="PRU00070"/>
    </source>
</evidence>